<reference evidence="3 4" key="1">
    <citation type="submission" date="2020-08" db="EMBL/GenBank/DDBJ databases">
        <title>Genomic Encyclopedia of Type Strains, Phase IV (KMG-IV): sequencing the most valuable type-strain genomes for metagenomic binning, comparative biology and taxonomic classification.</title>
        <authorList>
            <person name="Goeker M."/>
        </authorList>
    </citation>
    <scope>NUCLEOTIDE SEQUENCE [LARGE SCALE GENOMIC DNA]</scope>
    <source>
        <strain evidence="3 4">DSM 28570</strain>
    </source>
</reference>
<feature type="transmembrane region" description="Helical" evidence="1">
    <location>
        <begin position="54"/>
        <end position="75"/>
    </location>
</feature>
<evidence type="ECO:0000259" key="2">
    <source>
        <dbReference type="Pfam" id="PF09990"/>
    </source>
</evidence>
<dbReference type="Proteomes" id="UP000539642">
    <property type="component" value="Unassembled WGS sequence"/>
</dbReference>
<dbReference type="AlphaFoldDB" id="A0A840URU3"/>
<feature type="transmembrane region" description="Helical" evidence="1">
    <location>
        <begin position="117"/>
        <end position="135"/>
    </location>
</feature>
<keyword evidence="1" id="KW-1133">Transmembrane helix</keyword>
<feature type="transmembrane region" description="Helical" evidence="1">
    <location>
        <begin position="24"/>
        <end position="42"/>
    </location>
</feature>
<keyword evidence="1" id="KW-0812">Transmembrane</keyword>
<keyword evidence="4" id="KW-1185">Reference proteome</keyword>
<gene>
    <name evidence="3" type="ORF">HNQ81_001267</name>
</gene>
<comment type="caution">
    <text evidence="3">The sequence shown here is derived from an EMBL/GenBank/DDBJ whole genome shotgun (WGS) entry which is preliminary data.</text>
</comment>
<evidence type="ECO:0000256" key="1">
    <source>
        <dbReference type="SAM" id="Phobius"/>
    </source>
</evidence>
<sequence length="141" mass="14890">MVEDLFALLENIGFSHPLHPMMTHLPMGMVVGMVVFSLIGLVGKKPRLSETAYYCSLLALVSVFPAIAAGLLDWLHSLGGIWSPLIIVKMILATLLILLLIGAAVLKQWGASPGKLLLVYLLCLACAGGLGYAGGELVYGG</sequence>
<organism evidence="3 4">
    <name type="scientific">Desulfoprunum benzoelyticum</name>
    <dbReference type="NCBI Taxonomy" id="1506996"/>
    <lineage>
        <taxon>Bacteria</taxon>
        <taxon>Pseudomonadati</taxon>
        <taxon>Thermodesulfobacteriota</taxon>
        <taxon>Desulfobulbia</taxon>
        <taxon>Desulfobulbales</taxon>
        <taxon>Desulfobulbaceae</taxon>
        <taxon>Desulfoprunum</taxon>
    </lineage>
</organism>
<feature type="domain" description="DUF2231" evidence="2">
    <location>
        <begin position="16"/>
        <end position="139"/>
    </location>
</feature>
<evidence type="ECO:0000313" key="4">
    <source>
        <dbReference type="Proteomes" id="UP000539642"/>
    </source>
</evidence>
<keyword evidence="1" id="KW-0472">Membrane</keyword>
<feature type="transmembrane region" description="Helical" evidence="1">
    <location>
        <begin position="81"/>
        <end position="105"/>
    </location>
</feature>
<dbReference type="EMBL" id="JACHEO010000005">
    <property type="protein sequence ID" value="MBB5347546.1"/>
    <property type="molecule type" value="Genomic_DNA"/>
</dbReference>
<proteinExistence type="predicted"/>
<evidence type="ECO:0000313" key="3">
    <source>
        <dbReference type="EMBL" id="MBB5347546.1"/>
    </source>
</evidence>
<accession>A0A840URU3</accession>
<protein>
    <submittedName>
        <fullName evidence="3">Putative membrane protein</fullName>
    </submittedName>
</protein>
<name>A0A840URU3_9BACT</name>
<dbReference type="Pfam" id="PF09990">
    <property type="entry name" value="DUF2231"/>
    <property type="match status" value="1"/>
</dbReference>
<dbReference type="RefSeq" id="WP_183349411.1">
    <property type="nucleotide sequence ID" value="NZ_JACHEO010000005.1"/>
</dbReference>
<dbReference type="InterPro" id="IPR019251">
    <property type="entry name" value="DUF2231_TM"/>
</dbReference>